<dbReference type="Proteomes" id="UP000277212">
    <property type="component" value="Unassembled WGS sequence"/>
</dbReference>
<dbReference type="GO" id="GO:0004674">
    <property type="term" value="F:protein serine/threonine kinase activity"/>
    <property type="evidence" value="ECO:0007669"/>
    <property type="project" value="TreeGrafter"/>
</dbReference>
<keyword evidence="3" id="KW-1185">Reference proteome</keyword>
<dbReference type="SUPFAM" id="SSF56112">
    <property type="entry name" value="Protein kinase-like (PK-like)"/>
    <property type="match status" value="1"/>
</dbReference>
<accession>A0A3M2SD44</accession>
<reference evidence="2 3" key="1">
    <citation type="submission" date="2017-06" db="EMBL/GenBank/DDBJ databases">
        <title>Comparative genomic analysis of Ambrosia Fusariam Clade fungi.</title>
        <authorList>
            <person name="Stajich J.E."/>
            <person name="Carrillo J."/>
            <person name="Kijimoto T."/>
            <person name="Eskalen A."/>
            <person name="O'Donnell K."/>
            <person name="Kasson M."/>
        </authorList>
    </citation>
    <scope>NUCLEOTIDE SEQUENCE [LARGE SCALE GENOMIC DNA]</scope>
    <source>
        <strain evidence="2">UCR3666</strain>
    </source>
</reference>
<dbReference type="InterPro" id="IPR008271">
    <property type="entry name" value="Ser/Thr_kinase_AS"/>
</dbReference>
<dbReference type="PROSITE" id="PS00108">
    <property type="entry name" value="PROTEIN_KINASE_ST"/>
    <property type="match status" value="1"/>
</dbReference>
<dbReference type="Gene3D" id="3.40.50.720">
    <property type="entry name" value="NAD(P)-binding Rossmann-like Domain"/>
    <property type="match status" value="1"/>
</dbReference>
<dbReference type="CDD" id="cd05233">
    <property type="entry name" value="SDR_c"/>
    <property type="match status" value="1"/>
</dbReference>
<dbReference type="SMART" id="SM00220">
    <property type="entry name" value="S_TKc"/>
    <property type="match status" value="1"/>
</dbReference>
<comment type="caution">
    <text evidence="2">The sequence shown here is derived from an EMBL/GenBank/DDBJ whole genome shotgun (WGS) entry which is preliminary data.</text>
</comment>
<dbReference type="SUPFAM" id="SSF51735">
    <property type="entry name" value="NAD(P)-binding Rossmann-fold domains"/>
    <property type="match status" value="1"/>
</dbReference>
<dbReference type="Pfam" id="PF00069">
    <property type="entry name" value="Pkinase"/>
    <property type="match status" value="1"/>
</dbReference>
<sequence length="351" mass="38933">MTSLLSQTAKSVIVTGAASGLGKAIASEFLRLGSYVTLVDINAGRLKAASEDLSAYPRHVTARADITNKADVQAVFQKAVSSAGQANADEAKDKAEDYMAMKRLDLETAGKSVFDREIKNLSHALERLAGEGCRHSDLKPQNILLFPDARTSGTLKITDLGISKFHTYATINRWDQTSAQFVTVRYGPPEFDELNPGRVKDYVDGSSNQKLSRRFDIWSLGCVFVEFLIWARLGLGSFYAFNVSMKEAKRYWKHGSSGSSGYLLHETVTYWLTTVQGLLGQTADDIAVRSVLQLVEDGMLIVECSDRYEASEVHKRLRKIRHDHMEATDSGAEKDNANKFVGERSIESRMF</sequence>
<protein>
    <recommendedName>
        <fullName evidence="1">Protein kinase domain-containing protein</fullName>
    </recommendedName>
</protein>
<dbReference type="PROSITE" id="PS50011">
    <property type="entry name" value="PROTEIN_KINASE_DOM"/>
    <property type="match status" value="1"/>
</dbReference>
<feature type="domain" description="Protein kinase" evidence="1">
    <location>
        <begin position="1"/>
        <end position="325"/>
    </location>
</feature>
<evidence type="ECO:0000259" key="1">
    <source>
        <dbReference type="PROSITE" id="PS50011"/>
    </source>
</evidence>
<dbReference type="PANTHER" id="PTHR24359:SF1">
    <property type="entry name" value="INHIBITOR OF NUCLEAR FACTOR KAPPA-B KINASE EPSILON SUBUNIT HOMOLOG 1-RELATED"/>
    <property type="match status" value="1"/>
</dbReference>
<dbReference type="PANTHER" id="PTHR24359">
    <property type="entry name" value="SERINE/THREONINE-PROTEIN KINASE SBK1"/>
    <property type="match status" value="1"/>
</dbReference>
<dbReference type="InterPro" id="IPR002347">
    <property type="entry name" value="SDR_fam"/>
</dbReference>
<dbReference type="Gene3D" id="1.10.510.10">
    <property type="entry name" value="Transferase(Phosphotransferase) domain 1"/>
    <property type="match status" value="1"/>
</dbReference>
<proteinExistence type="predicted"/>
<dbReference type="InterPro" id="IPR011009">
    <property type="entry name" value="Kinase-like_dom_sf"/>
</dbReference>
<dbReference type="OrthoDB" id="5125733at2759"/>
<dbReference type="AlphaFoldDB" id="A0A3M2SD44"/>
<organism evidence="2 3">
    <name type="scientific">Fusarium kuroshium</name>
    <dbReference type="NCBI Taxonomy" id="2010991"/>
    <lineage>
        <taxon>Eukaryota</taxon>
        <taxon>Fungi</taxon>
        <taxon>Dikarya</taxon>
        <taxon>Ascomycota</taxon>
        <taxon>Pezizomycotina</taxon>
        <taxon>Sordariomycetes</taxon>
        <taxon>Hypocreomycetidae</taxon>
        <taxon>Hypocreales</taxon>
        <taxon>Nectriaceae</taxon>
        <taxon>Fusarium</taxon>
        <taxon>Fusarium solani species complex</taxon>
    </lineage>
</organism>
<dbReference type="InterPro" id="IPR000719">
    <property type="entry name" value="Prot_kinase_dom"/>
</dbReference>
<gene>
    <name evidence="2" type="ORF">CDV36_005159</name>
</gene>
<dbReference type="EMBL" id="NKUJ01000070">
    <property type="protein sequence ID" value="RMJ15145.1"/>
    <property type="molecule type" value="Genomic_DNA"/>
</dbReference>
<dbReference type="GO" id="GO:0005524">
    <property type="term" value="F:ATP binding"/>
    <property type="evidence" value="ECO:0007669"/>
    <property type="project" value="InterPro"/>
</dbReference>
<dbReference type="InterPro" id="IPR036291">
    <property type="entry name" value="NAD(P)-bd_dom_sf"/>
</dbReference>
<evidence type="ECO:0000313" key="2">
    <source>
        <dbReference type="EMBL" id="RMJ15145.1"/>
    </source>
</evidence>
<evidence type="ECO:0000313" key="3">
    <source>
        <dbReference type="Proteomes" id="UP000277212"/>
    </source>
</evidence>
<dbReference type="STRING" id="2010991.A0A3M2SD44"/>
<name>A0A3M2SD44_9HYPO</name>
<dbReference type="Pfam" id="PF00106">
    <property type="entry name" value="adh_short"/>
    <property type="match status" value="1"/>
</dbReference>